<accession>A0A7W8EQA4</accession>
<comment type="caution">
    <text evidence="2">The sequence shown here is derived from an EMBL/GenBank/DDBJ whole genome shotgun (WGS) entry which is preliminary data.</text>
</comment>
<dbReference type="InterPro" id="IPR029052">
    <property type="entry name" value="Metallo-depent_PP-like"/>
</dbReference>
<dbReference type="EMBL" id="JACHIL010000005">
    <property type="protein sequence ID" value="MBB5092174.1"/>
    <property type="molecule type" value="Genomic_DNA"/>
</dbReference>
<name>A0A7W8EQA4_9HYPH</name>
<dbReference type="Pfam" id="PF00149">
    <property type="entry name" value="Metallophos"/>
    <property type="match status" value="1"/>
</dbReference>
<dbReference type="PANTHER" id="PTHR42850:SF7">
    <property type="entry name" value="BIS(5'-NUCLEOSYL)-TETRAPHOSPHATASE PRPE [ASYMMETRICAL]"/>
    <property type="match status" value="1"/>
</dbReference>
<organism evidence="2 3">
    <name type="scientific">Pseudochrobactrum saccharolyticum</name>
    <dbReference type="NCBI Taxonomy" id="354352"/>
    <lineage>
        <taxon>Bacteria</taxon>
        <taxon>Pseudomonadati</taxon>
        <taxon>Pseudomonadota</taxon>
        <taxon>Alphaproteobacteria</taxon>
        <taxon>Hyphomicrobiales</taxon>
        <taxon>Brucellaceae</taxon>
        <taxon>Pseudochrobactrum</taxon>
    </lineage>
</organism>
<evidence type="ECO:0000313" key="3">
    <source>
        <dbReference type="Proteomes" id="UP000531231"/>
    </source>
</evidence>
<dbReference type="PRINTS" id="PR00114">
    <property type="entry name" value="STPHPHTASE"/>
</dbReference>
<dbReference type="PANTHER" id="PTHR42850">
    <property type="entry name" value="METALLOPHOSPHOESTERASE"/>
    <property type="match status" value="1"/>
</dbReference>
<dbReference type="Gene3D" id="3.60.21.10">
    <property type="match status" value="1"/>
</dbReference>
<dbReference type="SUPFAM" id="SSF56300">
    <property type="entry name" value="Metallo-dependent phosphatases"/>
    <property type="match status" value="1"/>
</dbReference>
<dbReference type="Proteomes" id="UP000531231">
    <property type="component" value="Unassembled WGS sequence"/>
</dbReference>
<evidence type="ECO:0000313" key="2">
    <source>
        <dbReference type="EMBL" id="MBB5092174.1"/>
    </source>
</evidence>
<dbReference type="InterPro" id="IPR006186">
    <property type="entry name" value="Ser/Thr-sp_prot-phosphatase"/>
</dbReference>
<sequence length="317" mass="35655">MRMITYDIIGDIHGNSEKLHKLLNKLGYTKSRNSSGYTHSERKVIFLGDFIDRGPQQLDTVLTAKAMIESGSALAVMGNHEYNAICYATPNPHQPNDYLRPHSGNTGKKNFQQHAAFLNGVQHDSVLYNELISFFKTLPLWLEIDDIRVVHACWNMQKQKQLKPYLTNDNCLTDAGIIESAKEGSAAFEATELLLKGLELPLPNGLKFQDADGHERQSVRVKWWDNTANDYASLALLPEAITQTLPRDTIPNLDAYRYNEDSMLFIGHYWLTGKPKPLTSNVICVDYSAGKGGDLVAYRHDIGQPYSINNFITSSSY</sequence>
<dbReference type="InterPro" id="IPR050126">
    <property type="entry name" value="Ap4A_hydrolase"/>
</dbReference>
<keyword evidence="3" id="KW-1185">Reference proteome</keyword>
<dbReference type="InterPro" id="IPR004843">
    <property type="entry name" value="Calcineurin-like_PHP"/>
</dbReference>
<evidence type="ECO:0000259" key="1">
    <source>
        <dbReference type="Pfam" id="PF00149"/>
    </source>
</evidence>
<reference evidence="2 3" key="1">
    <citation type="submission" date="2020-08" db="EMBL/GenBank/DDBJ databases">
        <title>Genomic Encyclopedia of Type Strains, Phase IV (KMG-IV): sequencing the most valuable type-strain genomes for metagenomic binning, comparative biology and taxonomic classification.</title>
        <authorList>
            <person name="Goeker M."/>
        </authorList>
    </citation>
    <scope>NUCLEOTIDE SEQUENCE [LARGE SCALE GENOMIC DNA]</scope>
    <source>
        <strain evidence="2 3">DSM 25620</strain>
    </source>
</reference>
<dbReference type="GO" id="GO:0016791">
    <property type="term" value="F:phosphatase activity"/>
    <property type="evidence" value="ECO:0007669"/>
    <property type="project" value="TreeGrafter"/>
</dbReference>
<dbReference type="RefSeq" id="WP_210246332.1">
    <property type="nucleotide sequence ID" value="NZ_JACHIL010000005.1"/>
</dbReference>
<dbReference type="AlphaFoldDB" id="A0A7W8EQA4"/>
<gene>
    <name evidence="2" type="ORF">HNQ68_002728</name>
</gene>
<dbReference type="GO" id="GO:0005737">
    <property type="term" value="C:cytoplasm"/>
    <property type="evidence" value="ECO:0007669"/>
    <property type="project" value="TreeGrafter"/>
</dbReference>
<feature type="domain" description="Calcineurin-like phosphoesterase" evidence="1">
    <location>
        <begin position="7"/>
        <end position="146"/>
    </location>
</feature>
<protein>
    <recommendedName>
        <fullName evidence="1">Calcineurin-like phosphoesterase domain-containing protein</fullName>
    </recommendedName>
</protein>
<proteinExistence type="predicted"/>